<dbReference type="InterPro" id="IPR018108">
    <property type="entry name" value="MCP_transmembrane"/>
</dbReference>
<evidence type="ECO:0000256" key="5">
    <source>
        <dbReference type="ARBA" id="ARBA00022737"/>
    </source>
</evidence>
<keyword evidence="8" id="KW-0496">Mitochondrion</keyword>
<comment type="function">
    <text evidence="10">Probable mitochondrial adenylate carrier that catalyzes the transport of ATP, ADP and AMP.</text>
</comment>
<dbReference type="GO" id="GO:0055085">
    <property type="term" value="P:transmembrane transport"/>
    <property type="evidence" value="ECO:0007669"/>
    <property type="project" value="InterPro"/>
</dbReference>
<dbReference type="SUPFAM" id="SSF103506">
    <property type="entry name" value="Mitochondrial carrier"/>
    <property type="match status" value="1"/>
</dbReference>
<gene>
    <name evidence="13" type="ORF">CFOL_v3_28222</name>
</gene>
<dbReference type="InParanoid" id="A0A1Q3CX32"/>
<evidence type="ECO:0000256" key="10">
    <source>
        <dbReference type="ARBA" id="ARBA00054707"/>
    </source>
</evidence>
<evidence type="ECO:0000256" key="7">
    <source>
        <dbReference type="ARBA" id="ARBA00022989"/>
    </source>
</evidence>
<dbReference type="AlphaFoldDB" id="A0A1Q3CX32"/>
<dbReference type="PANTHER" id="PTHR24089">
    <property type="entry name" value="SOLUTE CARRIER FAMILY 25"/>
    <property type="match status" value="1"/>
</dbReference>
<keyword evidence="14" id="KW-1185">Reference proteome</keyword>
<comment type="similarity">
    <text evidence="2 12">Belongs to the mitochondrial carrier (TC 2.A.29) family.</text>
</comment>
<dbReference type="STRING" id="3775.A0A1Q3CX32"/>
<dbReference type="Pfam" id="PF00153">
    <property type="entry name" value="Mito_carr"/>
    <property type="match status" value="3"/>
</dbReference>
<sequence>MHGRDRMFTHLTNLEPWDPCFLGGLFLDQTFVSSVSPNSYCYCSKSCFLTLKLRARGREGLSDKGLGFLSVSLSIKKGSDGRGGDSGERLGQNGDKNLEEVDEEVAAVIAEKRSGAFNTTKHLWAGAVSAMVSRTIVAPLERLKLEYIVRGEQKNIFQLIQTIAATEGLKGFWKGNFVNILRTAPFKAINFYAYETYRNKLKKLSGNEDTTNFERLVAGAAAGITASLLCLPMDTIRTVMVAPGGEALGSLVGAFRHMIQTEGFFSLYKGLLPSLVAMAPSSAVFYGVYDILKSSYLLSQEGRKRIQHMKQEGQELNALEQLELGPFRTLLYGAIAGVCSEAATYPFEVVRRQLQLQVRATKLSPLATCFKIVKDGGVPALYAGLIPSLLQVLPSAAISYFVYEFMKIVLKVESV</sequence>
<keyword evidence="9 11" id="KW-0472">Membrane</keyword>
<keyword evidence="6" id="KW-0999">Mitochondrion inner membrane</keyword>
<feature type="repeat" description="Solcar" evidence="11">
    <location>
        <begin position="210"/>
        <end position="295"/>
    </location>
</feature>
<proteinExistence type="inferred from homology"/>
<dbReference type="GO" id="GO:0005743">
    <property type="term" value="C:mitochondrial inner membrane"/>
    <property type="evidence" value="ECO:0007669"/>
    <property type="project" value="UniProtKB-SubCell"/>
</dbReference>
<evidence type="ECO:0000256" key="11">
    <source>
        <dbReference type="PROSITE-ProRule" id="PRU00282"/>
    </source>
</evidence>
<evidence type="ECO:0000256" key="6">
    <source>
        <dbReference type="ARBA" id="ARBA00022792"/>
    </source>
</evidence>
<dbReference type="PROSITE" id="PS50920">
    <property type="entry name" value="SOLCAR"/>
    <property type="match status" value="3"/>
</dbReference>
<keyword evidence="3 12" id="KW-0813">Transport</keyword>
<comment type="caution">
    <text evidence="13">The sequence shown here is derived from an EMBL/GenBank/DDBJ whole genome shotgun (WGS) entry which is preliminary data.</text>
</comment>
<evidence type="ECO:0000256" key="4">
    <source>
        <dbReference type="ARBA" id="ARBA00022692"/>
    </source>
</evidence>
<keyword evidence="7" id="KW-1133">Transmembrane helix</keyword>
<comment type="subcellular location">
    <subcellularLocation>
        <location evidence="1">Mitochondrion inner membrane</location>
        <topology evidence="1">Multi-pass membrane protein</topology>
    </subcellularLocation>
</comment>
<accession>A0A1Q3CX32</accession>
<organism evidence="13 14">
    <name type="scientific">Cephalotus follicularis</name>
    <name type="common">Albany pitcher plant</name>
    <dbReference type="NCBI Taxonomy" id="3775"/>
    <lineage>
        <taxon>Eukaryota</taxon>
        <taxon>Viridiplantae</taxon>
        <taxon>Streptophyta</taxon>
        <taxon>Embryophyta</taxon>
        <taxon>Tracheophyta</taxon>
        <taxon>Spermatophyta</taxon>
        <taxon>Magnoliopsida</taxon>
        <taxon>eudicotyledons</taxon>
        <taxon>Gunneridae</taxon>
        <taxon>Pentapetalae</taxon>
        <taxon>rosids</taxon>
        <taxon>fabids</taxon>
        <taxon>Oxalidales</taxon>
        <taxon>Cephalotaceae</taxon>
        <taxon>Cephalotus</taxon>
    </lineage>
</organism>
<name>A0A1Q3CX32_CEPFO</name>
<keyword evidence="5" id="KW-0677">Repeat</keyword>
<evidence type="ECO:0000256" key="9">
    <source>
        <dbReference type="ARBA" id="ARBA00023136"/>
    </source>
</evidence>
<evidence type="ECO:0000313" key="13">
    <source>
        <dbReference type="EMBL" id="GAV84780.1"/>
    </source>
</evidence>
<dbReference type="EMBL" id="BDDD01003366">
    <property type="protein sequence ID" value="GAV84780.1"/>
    <property type="molecule type" value="Genomic_DNA"/>
</dbReference>
<dbReference type="FunFam" id="1.50.40.10:FF:000098">
    <property type="entry name" value="Mitochondrial substrate carrier family protein"/>
    <property type="match status" value="1"/>
</dbReference>
<protein>
    <submittedName>
        <fullName evidence="13">Mito_carr domain-containing protein</fullName>
    </submittedName>
</protein>
<dbReference type="Gene3D" id="1.50.40.10">
    <property type="entry name" value="Mitochondrial carrier domain"/>
    <property type="match status" value="1"/>
</dbReference>
<evidence type="ECO:0000256" key="12">
    <source>
        <dbReference type="RuleBase" id="RU000488"/>
    </source>
</evidence>
<evidence type="ECO:0000256" key="2">
    <source>
        <dbReference type="ARBA" id="ARBA00006375"/>
    </source>
</evidence>
<dbReference type="PRINTS" id="PR00926">
    <property type="entry name" value="MITOCARRIER"/>
</dbReference>
<evidence type="ECO:0000256" key="1">
    <source>
        <dbReference type="ARBA" id="ARBA00004448"/>
    </source>
</evidence>
<dbReference type="Proteomes" id="UP000187406">
    <property type="component" value="Unassembled WGS sequence"/>
</dbReference>
<keyword evidence="4 11" id="KW-0812">Transmembrane</keyword>
<dbReference type="OrthoDB" id="270584at2759"/>
<dbReference type="InterPro" id="IPR023395">
    <property type="entry name" value="MCP_dom_sf"/>
</dbReference>
<feature type="repeat" description="Solcar" evidence="11">
    <location>
        <begin position="324"/>
        <end position="409"/>
    </location>
</feature>
<feature type="repeat" description="Solcar" evidence="11">
    <location>
        <begin position="117"/>
        <end position="200"/>
    </location>
</feature>
<dbReference type="InterPro" id="IPR002067">
    <property type="entry name" value="MCP"/>
</dbReference>
<evidence type="ECO:0000256" key="8">
    <source>
        <dbReference type="ARBA" id="ARBA00023128"/>
    </source>
</evidence>
<reference evidence="14" key="1">
    <citation type="submission" date="2016-04" db="EMBL/GenBank/DDBJ databases">
        <title>Cephalotus genome sequencing.</title>
        <authorList>
            <person name="Fukushima K."/>
            <person name="Hasebe M."/>
            <person name="Fang X."/>
        </authorList>
    </citation>
    <scope>NUCLEOTIDE SEQUENCE [LARGE SCALE GENOMIC DNA]</scope>
    <source>
        <strain evidence="14">cv. St1</strain>
    </source>
</reference>
<evidence type="ECO:0000313" key="14">
    <source>
        <dbReference type="Proteomes" id="UP000187406"/>
    </source>
</evidence>
<evidence type="ECO:0000256" key="3">
    <source>
        <dbReference type="ARBA" id="ARBA00022448"/>
    </source>
</evidence>